<evidence type="ECO:0000256" key="3">
    <source>
        <dbReference type="PROSITE-ProRule" id="PRU00059"/>
    </source>
</evidence>
<dbReference type="SMART" id="SM00042">
    <property type="entry name" value="CUB"/>
    <property type="match status" value="1"/>
</dbReference>
<dbReference type="PROSITE" id="PS01180">
    <property type="entry name" value="CUB"/>
    <property type="match status" value="2"/>
</dbReference>
<protein>
    <recommendedName>
        <fullName evidence="4">CUB domain-containing protein</fullName>
    </recommendedName>
</protein>
<accession>A0A7R9M909</accession>
<dbReference type="EMBL" id="CAJPVJ010009928">
    <property type="protein sequence ID" value="CAG2172906.1"/>
    <property type="molecule type" value="Genomic_DNA"/>
</dbReference>
<organism evidence="5">
    <name type="scientific">Oppiella nova</name>
    <dbReference type="NCBI Taxonomy" id="334625"/>
    <lineage>
        <taxon>Eukaryota</taxon>
        <taxon>Metazoa</taxon>
        <taxon>Ecdysozoa</taxon>
        <taxon>Arthropoda</taxon>
        <taxon>Chelicerata</taxon>
        <taxon>Arachnida</taxon>
        <taxon>Acari</taxon>
        <taxon>Acariformes</taxon>
        <taxon>Sarcoptiformes</taxon>
        <taxon>Oribatida</taxon>
        <taxon>Brachypylina</taxon>
        <taxon>Oppioidea</taxon>
        <taxon>Oppiidae</taxon>
        <taxon>Oppiella</taxon>
    </lineage>
</organism>
<comment type="caution">
    <text evidence="3">Lacks conserved residue(s) required for the propagation of feature annotation.</text>
</comment>
<evidence type="ECO:0000313" key="6">
    <source>
        <dbReference type="Proteomes" id="UP000728032"/>
    </source>
</evidence>
<keyword evidence="1" id="KW-0677">Repeat</keyword>
<keyword evidence="6" id="KW-1185">Reference proteome</keyword>
<evidence type="ECO:0000313" key="5">
    <source>
        <dbReference type="EMBL" id="CAD7655719.1"/>
    </source>
</evidence>
<dbReference type="SUPFAM" id="SSF49854">
    <property type="entry name" value="Spermadhesin, CUB domain"/>
    <property type="match status" value="2"/>
</dbReference>
<dbReference type="EMBL" id="OC924753">
    <property type="protein sequence ID" value="CAD7655719.1"/>
    <property type="molecule type" value="Genomic_DNA"/>
</dbReference>
<dbReference type="PANTHER" id="PTHR24251">
    <property type="entry name" value="OVOCHYMASE-RELATED"/>
    <property type="match status" value="1"/>
</dbReference>
<sequence length="315" mass="35905">VFELESPFSKGLILRSNSCLTDYIDISTITAFKVKRLLGRYCGDYVPSPLLSMHPQIELIFTSNHAINNRGFYGYYEFIDERPPESSPKNVVGCGGNETGIGGILVSPNYPGPFPRQIDCVWLIRVRQNQHIYVRMVELQLFGSIAYCKDAQLAIYDGFESLEFEPKKPKQYCAYCKDAQLAIYDGFESLEFEPKKPKQYCGDLTYYKNVEDKVLLSASNRLLIRFKSDITSSQWNDQVSRNPITGFKLIWTAVSFKSSGQCNEFTCTGSQFCLKPQKFGRNCDDYQHFCIDNSLQCNGVPNCSEQDFSDEDKCN</sequence>
<gene>
    <name evidence="5" type="ORF">ONB1V03_LOCUS12362</name>
</gene>
<keyword evidence="2" id="KW-1015">Disulfide bond</keyword>
<feature type="domain" description="CUB" evidence="4">
    <location>
        <begin position="1"/>
        <end position="79"/>
    </location>
</feature>
<dbReference type="Proteomes" id="UP000728032">
    <property type="component" value="Unassembled WGS sequence"/>
</dbReference>
<dbReference type="CDD" id="cd00041">
    <property type="entry name" value="CUB"/>
    <property type="match status" value="2"/>
</dbReference>
<dbReference type="Gene3D" id="2.60.120.290">
    <property type="entry name" value="Spermadhesin, CUB domain"/>
    <property type="match status" value="2"/>
</dbReference>
<dbReference type="InterPro" id="IPR002172">
    <property type="entry name" value="LDrepeatLR_classA_rpt"/>
</dbReference>
<dbReference type="AlphaFoldDB" id="A0A7R9M909"/>
<dbReference type="InterPro" id="IPR000859">
    <property type="entry name" value="CUB_dom"/>
</dbReference>
<evidence type="ECO:0000256" key="2">
    <source>
        <dbReference type="ARBA" id="ARBA00023157"/>
    </source>
</evidence>
<proteinExistence type="predicted"/>
<dbReference type="OrthoDB" id="10020456at2759"/>
<name>A0A7R9M909_9ACAR</name>
<dbReference type="CDD" id="cd00112">
    <property type="entry name" value="LDLa"/>
    <property type="match status" value="1"/>
</dbReference>
<reference evidence="5" key="1">
    <citation type="submission" date="2020-11" db="EMBL/GenBank/DDBJ databases">
        <authorList>
            <person name="Tran Van P."/>
        </authorList>
    </citation>
    <scope>NUCLEOTIDE SEQUENCE</scope>
</reference>
<feature type="non-terminal residue" evidence="5">
    <location>
        <position position="1"/>
    </location>
</feature>
<evidence type="ECO:0000256" key="1">
    <source>
        <dbReference type="ARBA" id="ARBA00022737"/>
    </source>
</evidence>
<dbReference type="Pfam" id="PF00431">
    <property type="entry name" value="CUB"/>
    <property type="match status" value="2"/>
</dbReference>
<dbReference type="PANTHER" id="PTHR24251:SF51">
    <property type="entry name" value="CUBILIN-LIKE"/>
    <property type="match status" value="1"/>
</dbReference>
<evidence type="ECO:0000259" key="4">
    <source>
        <dbReference type="PROSITE" id="PS01180"/>
    </source>
</evidence>
<dbReference type="InterPro" id="IPR035914">
    <property type="entry name" value="Sperma_CUB_dom_sf"/>
</dbReference>
<feature type="domain" description="CUB" evidence="4">
    <location>
        <begin position="94"/>
        <end position="254"/>
    </location>
</feature>
<feature type="non-terminal residue" evidence="5">
    <location>
        <position position="315"/>
    </location>
</feature>